<dbReference type="EMBL" id="FOYM01000003">
    <property type="protein sequence ID" value="SFQ98559.1"/>
    <property type="molecule type" value="Genomic_DNA"/>
</dbReference>
<dbReference type="Pfam" id="PF06386">
    <property type="entry name" value="GvpL_GvpF"/>
    <property type="match status" value="1"/>
</dbReference>
<comment type="subcellular location">
    <subcellularLocation>
        <location evidence="2">Gas vesicle</location>
    </subcellularLocation>
</comment>
<comment type="similarity">
    <text evidence="3">Belongs to the gas vesicle GvpF/GvpL family.</text>
</comment>
<dbReference type="OrthoDB" id="144737at2"/>
<gene>
    <name evidence="4" type="ORF">SAMN05660706_103124</name>
</gene>
<evidence type="ECO:0000256" key="3">
    <source>
        <dbReference type="ARBA" id="ARBA00035643"/>
    </source>
</evidence>
<sequence length="246" mass="28019">MIYLYGVIDYGEAFSFTVHGSGRKIFNLAVNGLGMVVSPAGAEDGKVLSQNILAHNTVMEYLMDRFTVLPVRFGTLVSGENEARKLLVNYRSQFARQLKRLHGKVEMGVKVLWNTEQVLSGFRESEILGELKLKNLESDTPGHKFLFRKYREKAPEMYLERKAVQIADQIHEPLARQSLEARRHILRTPALILSGAYLLDRENVSGFRGEFLHLKRNFSDYNFLMSGPWPPYNFFNLTCIAGGESI</sequence>
<evidence type="ECO:0000256" key="1">
    <source>
        <dbReference type="ARBA" id="ARBA00022987"/>
    </source>
</evidence>
<dbReference type="GO" id="GO:0031411">
    <property type="term" value="C:gas vesicle"/>
    <property type="evidence" value="ECO:0007669"/>
    <property type="project" value="UniProtKB-SubCell"/>
</dbReference>
<reference evidence="5" key="1">
    <citation type="submission" date="2016-10" db="EMBL/GenBank/DDBJ databases">
        <authorList>
            <person name="Varghese N."/>
            <person name="Submissions S."/>
        </authorList>
    </citation>
    <scope>NUCLEOTIDE SEQUENCE [LARGE SCALE GENOMIC DNA]</scope>
    <source>
        <strain evidence="5">DSM 3669</strain>
    </source>
</reference>
<proteinExistence type="inferred from homology"/>
<protein>
    <submittedName>
        <fullName evidence="4">Gas vesicle synthesis protein GvpL/GvpF</fullName>
    </submittedName>
</protein>
<dbReference type="PANTHER" id="PTHR36852">
    <property type="entry name" value="PROTEIN GVPL 2"/>
    <property type="match status" value="1"/>
</dbReference>
<dbReference type="RefSeq" id="WP_092481971.1">
    <property type="nucleotide sequence ID" value="NZ_FOYM01000003.1"/>
</dbReference>
<evidence type="ECO:0000313" key="5">
    <source>
        <dbReference type="Proteomes" id="UP000199584"/>
    </source>
</evidence>
<dbReference type="Proteomes" id="UP000199584">
    <property type="component" value="Unassembled WGS sequence"/>
</dbReference>
<dbReference type="PANTHER" id="PTHR36852:SF1">
    <property type="entry name" value="PROTEIN GVPL 2"/>
    <property type="match status" value="1"/>
</dbReference>
<evidence type="ECO:0000313" key="4">
    <source>
        <dbReference type="EMBL" id="SFQ98559.1"/>
    </source>
</evidence>
<dbReference type="InterPro" id="IPR009430">
    <property type="entry name" value="GvpL/GvpF"/>
</dbReference>
<name>A0A1I6CZ96_9FIRM</name>
<keyword evidence="1" id="KW-0304">Gas vesicle</keyword>
<keyword evidence="5" id="KW-1185">Reference proteome</keyword>
<dbReference type="STRING" id="39060.SAMN05660706_103124"/>
<dbReference type="AlphaFoldDB" id="A0A1I6CZ96"/>
<dbReference type="GO" id="GO:0031412">
    <property type="term" value="P:gas vesicle organization"/>
    <property type="evidence" value="ECO:0007669"/>
    <property type="project" value="InterPro"/>
</dbReference>
<organism evidence="4 5">
    <name type="scientific">Desulfoscipio geothermicus DSM 3669</name>
    <dbReference type="NCBI Taxonomy" id="1121426"/>
    <lineage>
        <taxon>Bacteria</taxon>
        <taxon>Bacillati</taxon>
        <taxon>Bacillota</taxon>
        <taxon>Clostridia</taxon>
        <taxon>Eubacteriales</taxon>
        <taxon>Desulfallaceae</taxon>
        <taxon>Desulfoscipio</taxon>
    </lineage>
</organism>
<accession>A0A1I6CZ96</accession>
<evidence type="ECO:0000256" key="2">
    <source>
        <dbReference type="ARBA" id="ARBA00035108"/>
    </source>
</evidence>